<dbReference type="InterPro" id="IPR050971">
    <property type="entry name" value="Cadherin-domain_protein"/>
</dbReference>
<evidence type="ECO:0000256" key="1">
    <source>
        <dbReference type="ARBA" id="ARBA00004370"/>
    </source>
</evidence>
<feature type="domain" description="Cadherin" evidence="12">
    <location>
        <begin position="762"/>
        <end position="883"/>
    </location>
</feature>
<keyword evidence="2 10" id="KW-0812">Transmembrane</keyword>
<evidence type="ECO:0000256" key="11">
    <source>
        <dbReference type="SAM" id="SignalP"/>
    </source>
</evidence>
<dbReference type="PANTHER" id="PTHR24025">
    <property type="entry name" value="DESMOGLEIN FAMILY MEMBER"/>
    <property type="match status" value="1"/>
</dbReference>
<feature type="domain" description="Cadherin" evidence="12">
    <location>
        <begin position="144"/>
        <end position="224"/>
    </location>
</feature>
<feature type="domain" description="Cadherin" evidence="12">
    <location>
        <begin position="964"/>
        <end position="1072"/>
    </location>
</feature>
<dbReference type="InterPro" id="IPR002126">
    <property type="entry name" value="Cadherin-like_dom"/>
</dbReference>
<accession>A0ABY7DGL4</accession>
<evidence type="ECO:0000256" key="2">
    <source>
        <dbReference type="ARBA" id="ARBA00022692"/>
    </source>
</evidence>
<evidence type="ECO:0000256" key="9">
    <source>
        <dbReference type="SAM" id="MobiDB-lite"/>
    </source>
</evidence>
<feature type="transmembrane region" description="Helical" evidence="10">
    <location>
        <begin position="1661"/>
        <end position="1683"/>
    </location>
</feature>
<feature type="compositionally biased region" description="Polar residues" evidence="9">
    <location>
        <begin position="1746"/>
        <end position="1761"/>
    </location>
</feature>
<sequence length="1835" mass="204057">MPPHNFIPILVTLLAVWQRAFGNDSPQFLSSNQIYQIKEDKAIGSILFSLTATDSDGPQNLHFSIPTNHETNQIVGLRNERGNNTNGRIVDVVLKQKLDRDYTASPFKKLLFAVEDNPSGDGNYIQQGIDVFVVDVNDEDPKFEQNRYEFNINENSGDGFLVTTVKATDPDTGTILRYSMKPVGQAVSDDYRYSFKVDAVSGEVKVNTTLDANKYNYYEYKLYVNGALVIQVSALDGDKDVPNSVSYSFAGGYFANFNINSGTGEITVKNQLDRDSPAVKEKGGVYAINVKAVEDDESQPMAMRTATTLVTIKVDDVNDNTPTFYKSRYEAEILENMQEGVPVTFTSPAVMNTANSHFALTLEKDGKPYTDFSPLPLEVYAESSVLIRVQNMSALDYEKVQEITFQIVAREIGTTERLSSSATVVVKIKDMNDNTPQFVPETPTRKSVPEDFVQGNPILTLTATDLDTGENGKITYNIRGSNVFTINPTSGEITLNGPLDRETVSHYILTAEATDGGGRTAFTNLNITVQDVNDVKPTFLREEYYVTVREDSLTFLRGNLVVKAVDDDAPNTPNSQVKYQIIHASAGLQNKFSVNETSGEVTLVAKIDYEALPTELSGRVQLEIEAYDMGTPRLASSINVTVEIEDVNDNAPVFNQSVYTATILETVSAGTSVVQVFASDSDATPPSNQFLYRIDSGASDKFRINFQTGEITVETGAQLDRETKDLYLLNISATDRGAISQFGECIVEITIKDANDEPPRFVQENMQATIMENAALGEEVKCVSAVDPDGQHNLEFSLLIDSVVGFDEDERPVNVTGAGIQNYFKMVPSTGCIQVQSTLDREMVETVVLKVLVTDTLADTGSQTATGTVTVTLLDYNDNGPEFVPDDTYNVRISEGLELQSVVMRFETEDKDKQQTVTYQMESDPYNNFDITQSTGILQLKSKLDRETHEVFLVKVLAIDSGIPAITSTATVKENATAGTIVCRLSATDADLGEFGRVEYRFEVSNDDDNLKINKTSGEIYVARTLDREQRSSYTLYVRANDNPRDPDNQRTNQTVPIVILVDDINDNKPVFTNVEKTATVLENESPGRLVFTSSAEDPDDGVNSELKYTLAGPQEILNILTMTTIRRNISSIPKYFGEIRVAKSLIGLSGKHAMTVTVTDNGIMPLSTQTDLEITIEDVNIHPPVFVKPSGTNATITADESQNDETEPRSIFNFTASDADSGRNKEIYFEILRENDWQFFKLESCNFTGCELKNRRPLDRETHPTYLIKIKAEDNGVPKNYSTILTLTIVTLDINDELPEFLDDRSAPYRIQPHRIQIEEERVHDQTSTDLNIAVDKDAGNNSIICYYIIGGDPIVKEKFNLHTSGNLTLTAPIDRETLNVPYINFVIFATPRCFEKFDGYSRPEVYPPQNYAINRTTLWVQVEILDINDNPPVFKRSVLTIGVSRDTGYRTSITNLQDLVTDADATMSVEFHALRTEQYLQNSKLTTTKPFEVFKNGTVATNVFFQANMYGYFLIFVQAKENVTGGSPFYANATLRISLINDDQRLKVIIRQSPEAVRAFQVEFIQKLTTATGYRIVVDKIQVHDTGNTEGNVNQNMTDMFIHGEDMKTNETISAVELRRTIDSLADELYQFKYFYKVAEIVLTTSEVEEKSLENTFKMALILVTVILALLCVAICIIFYISRRQYKRKLKAATALAYGSNSDLHKLELPGTNVHAYENANPIYIEKVLLEEAGEHNDDDDSLDNNAIESTSPSATSEQHMSMNFYTEDNDLNKVPQSKLGNGDAILNAALLQHQKAKLKNGTAGNENGTAVYANGRLESKADNFEGLPTTEI</sequence>
<keyword evidence="3" id="KW-0677">Repeat</keyword>
<dbReference type="InterPro" id="IPR015919">
    <property type="entry name" value="Cadherin-like_sf"/>
</dbReference>
<evidence type="ECO:0000256" key="6">
    <source>
        <dbReference type="ARBA" id="ARBA00022989"/>
    </source>
</evidence>
<keyword evidence="7 10" id="KW-0472">Membrane</keyword>
<dbReference type="Proteomes" id="UP001164746">
    <property type="component" value="Chromosome 2"/>
</dbReference>
<evidence type="ECO:0000313" key="14">
    <source>
        <dbReference type="Proteomes" id="UP001164746"/>
    </source>
</evidence>
<keyword evidence="11" id="KW-0732">Signal</keyword>
<dbReference type="PROSITE" id="PS50268">
    <property type="entry name" value="CADHERIN_2"/>
    <property type="match status" value="13"/>
</dbReference>
<feature type="domain" description="Cadherin" evidence="12">
    <location>
        <begin position="440"/>
        <end position="539"/>
    </location>
</feature>
<feature type="domain" description="Cadherin" evidence="12">
    <location>
        <begin position="540"/>
        <end position="654"/>
    </location>
</feature>
<feature type="signal peptide" evidence="11">
    <location>
        <begin position="1"/>
        <end position="22"/>
    </location>
</feature>
<feature type="domain" description="Cadherin" evidence="12">
    <location>
        <begin position="325"/>
        <end position="438"/>
    </location>
</feature>
<evidence type="ECO:0000256" key="3">
    <source>
        <dbReference type="ARBA" id="ARBA00022737"/>
    </source>
</evidence>
<name>A0ABY7DGL4_MYAAR</name>
<organism evidence="13 14">
    <name type="scientific">Mya arenaria</name>
    <name type="common">Soft-shell clam</name>
    <dbReference type="NCBI Taxonomy" id="6604"/>
    <lineage>
        <taxon>Eukaryota</taxon>
        <taxon>Metazoa</taxon>
        <taxon>Spiralia</taxon>
        <taxon>Lophotrochozoa</taxon>
        <taxon>Mollusca</taxon>
        <taxon>Bivalvia</taxon>
        <taxon>Autobranchia</taxon>
        <taxon>Heteroconchia</taxon>
        <taxon>Euheterodonta</taxon>
        <taxon>Imparidentia</taxon>
        <taxon>Neoheterodontei</taxon>
        <taxon>Myida</taxon>
        <taxon>Myoidea</taxon>
        <taxon>Myidae</taxon>
        <taxon>Mya</taxon>
    </lineage>
</organism>
<dbReference type="PANTHER" id="PTHR24025:SF23">
    <property type="entry name" value="NEURAL-CADHERIN"/>
    <property type="match status" value="1"/>
</dbReference>
<feature type="domain" description="Cadherin" evidence="12">
    <location>
        <begin position="655"/>
        <end position="761"/>
    </location>
</feature>
<evidence type="ECO:0000313" key="13">
    <source>
        <dbReference type="EMBL" id="WAQ95751.1"/>
    </source>
</evidence>
<dbReference type="Gene3D" id="2.60.40.60">
    <property type="entry name" value="Cadherins"/>
    <property type="match status" value="13"/>
</dbReference>
<feature type="region of interest" description="Disordered" evidence="9">
    <location>
        <begin position="1737"/>
        <end position="1761"/>
    </location>
</feature>
<dbReference type="SUPFAM" id="SSF49313">
    <property type="entry name" value="Cadherin-like"/>
    <property type="match status" value="14"/>
</dbReference>
<evidence type="ECO:0000256" key="5">
    <source>
        <dbReference type="ARBA" id="ARBA00022889"/>
    </source>
</evidence>
<proteinExistence type="predicted"/>
<dbReference type="InterPro" id="IPR020894">
    <property type="entry name" value="Cadherin_CS"/>
</dbReference>
<feature type="domain" description="Cadherin" evidence="12">
    <location>
        <begin position="29"/>
        <end position="143"/>
    </location>
</feature>
<reference evidence="13" key="1">
    <citation type="submission" date="2022-11" db="EMBL/GenBank/DDBJ databases">
        <title>Centuries of genome instability and evolution in soft-shell clam transmissible cancer (bioRxiv).</title>
        <authorList>
            <person name="Hart S.F.M."/>
            <person name="Yonemitsu M.A."/>
            <person name="Giersch R.M."/>
            <person name="Beal B.F."/>
            <person name="Arriagada G."/>
            <person name="Davis B.W."/>
            <person name="Ostrander E.A."/>
            <person name="Goff S.P."/>
            <person name="Metzger M.J."/>
        </authorList>
    </citation>
    <scope>NUCLEOTIDE SEQUENCE</scope>
    <source>
        <strain evidence="13">MELC-2E11</strain>
        <tissue evidence="13">Siphon/mantle</tissue>
    </source>
</reference>
<feature type="domain" description="Cadherin" evidence="12">
    <location>
        <begin position="885"/>
        <end position="968"/>
    </location>
</feature>
<protein>
    <submittedName>
        <fullName evidence="13">CAD23-like protein</fullName>
    </submittedName>
</protein>
<evidence type="ECO:0000256" key="10">
    <source>
        <dbReference type="SAM" id="Phobius"/>
    </source>
</evidence>
<gene>
    <name evidence="13" type="ORF">MAR_028441</name>
</gene>
<feature type="domain" description="Cadherin" evidence="12">
    <location>
        <begin position="1073"/>
        <end position="1187"/>
    </location>
</feature>
<keyword evidence="6 10" id="KW-1133">Transmembrane helix</keyword>
<evidence type="ECO:0000256" key="4">
    <source>
        <dbReference type="ARBA" id="ARBA00022837"/>
    </source>
</evidence>
<feature type="domain" description="Cadherin" evidence="12">
    <location>
        <begin position="1335"/>
        <end position="1436"/>
    </location>
</feature>
<evidence type="ECO:0000256" key="7">
    <source>
        <dbReference type="ARBA" id="ARBA00023136"/>
    </source>
</evidence>
<evidence type="ECO:0000259" key="12">
    <source>
        <dbReference type="PROSITE" id="PS50268"/>
    </source>
</evidence>
<dbReference type="PROSITE" id="PS00232">
    <property type="entry name" value="CADHERIN_1"/>
    <property type="match status" value="6"/>
</dbReference>
<dbReference type="CDD" id="cd11304">
    <property type="entry name" value="Cadherin_repeat"/>
    <property type="match status" value="12"/>
</dbReference>
<feature type="domain" description="Cadherin" evidence="12">
    <location>
        <begin position="226"/>
        <end position="324"/>
    </location>
</feature>
<keyword evidence="5" id="KW-0130">Cell adhesion</keyword>
<evidence type="ECO:0000256" key="8">
    <source>
        <dbReference type="PROSITE-ProRule" id="PRU00043"/>
    </source>
</evidence>
<keyword evidence="14" id="KW-1185">Reference proteome</keyword>
<dbReference type="Pfam" id="PF00028">
    <property type="entry name" value="Cadherin"/>
    <property type="match status" value="7"/>
</dbReference>
<dbReference type="EMBL" id="CP111013">
    <property type="protein sequence ID" value="WAQ95751.1"/>
    <property type="molecule type" value="Genomic_DNA"/>
</dbReference>
<dbReference type="SMART" id="SM00112">
    <property type="entry name" value="CA"/>
    <property type="match status" value="11"/>
</dbReference>
<feature type="chain" id="PRO_5046094072" evidence="11">
    <location>
        <begin position="23"/>
        <end position="1835"/>
    </location>
</feature>
<dbReference type="PRINTS" id="PR00205">
    <property type="entry name" value="CADHERIN"/>
</dbReference>
<comment type="subcellular location">
    <subcellularLocation>
        <location evidence="1">Membrane</location>
    </subcellularLocation>
</comment>
<keyword evidence="4 8" id="KW-0106">Calcium</keyword>
<feature type="domain" description="Cadherin" evidence="12">
    <location>
        <begin position="1212"/>
        <end position="1302"/>
    </location>
</feature>